<evidence type="ECO:0000313" key="1">
    <source>
        <dbReference type="EMBL" id="KAF3485495.1"/>
    </source>
</evidence>
<evidence type="ECO:0000313" key="2">
    <source>
        <dbReference type="Proteomes" id="UP000712600"/>
    </source>
</evidence>
<sequence length="141" mass="15174">MDVVDCEEYMTKKTDWRVVLGESHSSARVGAVGSPSLVSVQAQDWVSRDAVTRRYTGGSELGFCPGKLLVPGGGGSESSTVAAKDSEGRRLLQLCVVVKFPGGREFVFLEEIPSVTVEALLWNKDMESEALSGVVVMKDYG</sequence>
<reference evidence="1" key="1">
    <citation type="submission" date="2019-12" db="EMBL/GenBank/DDBJ databases">
        <title>Genome sequencing and annotation of Brassica cretica.</title>
        <authorList>
            <person name="Studholme D.J."/>
            <person name="Sarris P."/>
        </authorList>
    </citation>
    <scope>NUCLEOTIDE SEQUENCE</scope>
    <source>
        <strain evidence="1">PFS-109/04</strain>
        <tissue evidence="1">Leaf</tissue>
    </source>
</reference>
<gene>
    <name evidence="1" type="ORF">F2Q69_00054053</name>
</gene>
<comment type="caution">
    <text evidence="1">The sequence shown here is derived from an EMBL/GenBank/DDBJ whole genome shotgun (WGS) entry which is preliminary data.</text>
</comment>
<organism evidence="1 2">
    <name type="scientific">Brassica cretica</name>
    <name type="common">Mustard</name>
    <dbReference type="NCBI Taxonomy" id="69181"/>
    <lineage>
        <taxon>Eukaryota</taxon>
        <taxon>Viridiplantae</taxon>
        <taxon>Streptophyta</taxon>
        <taxon>Embryophyta</taxon>
        <taxon>Tracheophyta</taxon>
        <taxon>Spermatophyta</taxon>
        <taxon>Magnoliopsida</taxon>
        <taxon>eudicotyledons</taxon>
        <taxon>Gunneridae</taxon>
        <taxon>Pentapetalae</taxon>
        <taxon>rosids</taxon>
        <taxon>malvids</taxon>
        <taxon>Brassicales</taxon>
        <taxon>Brassicaceae</taxon>
        <taxon>Brassiceae</taxon>
        <taxon>Brassica</taxon>
    </lineage>
</organism>
<protein>
    <submittedName>
        <fullName evidence="1">Uncharacterized protein</fullName>
    </submittedName>
</protein>
<dbReference type="EMBL" id="QGKX02002183">
    <property type="protein sequence ID" value="KAF3485495.1"/>
    <property type="molecule type" value="Genomic_DNA"/>
</dbReference>
<dbReference type="Proteomes" id="UP000712600">
    <property type="component" value="Unassembled WGS sequence"/>
</dbReference>
<dbReference type="AlphaFoldDB" id="A0A8S9MNM8"/>
<proteinExistence type="predicted"/>
<accession>A0A8S9MNM8</accession>
<name>A0A8S9MNM8_BRACR</name>